<name>A0AAD9FTG9_PAPLA</name>
<dbReference type="EMBL" id="JAODAN010000003">
    <property type="protein sequence ID" value="KAK1925920.1"/>
    <property type="molecule type" value="Genomic_DNA"/>
</dbReference>
<feature type="region of interest" description="Disordered" evidence="1">
    <location>
        <begin position="141"/>
        <end position="173"/>
    </location>
</feature>
<dbReference type="Proteomes" id="UP001182556">
    <property type="component" value="Unassembled WGS sequence"/>
</dbReference>
<protein>
    <submittedName>
        <fullName evidence="2">Uncharacterized protein</fullName>
    </submittedName>
</protein>
<evidence type="ECO:0000313" key="2">
    <source>
        <dbReference type="EMBL" id="KAK1925920.1"/>
    </source>
</evidence>
<feature type="region of interest" description="Disordered" evidence="1">
    <location>
        <begin position="201"/>
        <end position="240"/>
    </location>
</feature>
<comment type="caution">
    <text evidence="2">The sequence shown here is derived from an EMBL/GenBank/DDBJ whole genome shotgun (WGS) entry which is preliminary data.</text>
</comment>
<dbReference type="AlphaFoldDB" id="A0AAD9FTG9"/>
<evidence type="ECO:0000256" key="1">
    <source>
        <dbReference type="SAM" id="MobiDB-lite"/>
    </source>
</evidence>
<gene>
    <name evidence="2" type="ORF">DB88DRAFT_218940</name>
</gene>
<accession>A0AAD9FTG9</accession>
<feature type="region of interest" description="Disordered" evidence="1">
    <location>
        <begin position="1"/>
        <end position="26"/>
    </location>
</feature>
<organism evidence="2 3">
    <name type="scientific">Papiliotrema laurentii</name>
    <name type="common">Cryptococcus laurentii</name>
    <dbReference type="NCBI Taxonomy" id="5418"/>
    <lineage>
        <taxon>Eukaryota</taxon>
        <taxon>Fungi</taxon>
        <taxon>Dikarya</taxon>
        <taxon>Basidiomycota</taxon>
        <taxon>Agaricomycotina</taxon>
        <taxon>Tremellomycetes</taxon>
        <taxon>Tremellales</taxon>
        <taxon>Rhynchogastremaceae</taxon>
        <taxon>Papiliotrema</taxon>
    </lineage>
</organism>
<proteinExistence type="predicted"/>
<sequence>MEYGNKPMFGAHTVPSLGGMQSPSIIPPGGRRRRLGGVPRPAPKSITAVAAGLEALAPLERLEQLTEIMRKVLTSYQNSPCPSRVHIERLKRFLHRALELNPNIDAEDVLIDPPGLDPLLGFGQGPGPYVGMGMAFGPGMRGGPSPTYSAPRVGRSRSRSRTDTRRPSGSSVNTELDVDAIDKLAKEWWSSHIVVTWYGPNLGLAPNPPSSPASIISRREREPVPLFEAASGVESDDEHS</sequence>
<keyword evidence="3" id="KW-1185">Reference proteome</keyword>
<reference evidence="2" key="1">
    <citation type="submission" date="2023-02" db="EMBL/GenBank/DDBJ databases">
        <title>Identification and recombinant expression of a fungal hydrolase from Papiliotrema laurentii that hydrolyzes apple cutin and clears colloidal polyester polyurethane.</title>
        <authorList>
            <consortium name="DOE Joint Genome Institute"/>
            <person name="Roman V.A."/>
            <person name="Bojanowski C."/>
            <person name="Crable B.R."/>
            <person name="Wagner D.N."/>
            <person name="Hung C.S."/>
            <person name="Nadeau L.J."/>
            <person name="Schratz L."/>
            <person name="Haridas S."/>
            <person name="Pangilinan J."/>
            <person name="Lipzen A."/>
            <person name="Na H."/>
            <person name="Yan M."/>
            <person name="Ng V."/>
            <person name="Grigoriev I.V."/>
            <person name="Spatafora J.W."/>
            <person name="Barlow D."/>
            <person name="Biffinger J."/>
            <person name="Kelley-Loughnane N."/>
            <person name="Varaljay V.A."/>
            <person name="Crookes-Goodson W.J."/>
        </authorList>
    </citation>
    <scope>NUCLEOTIDE SEQUENCE</scope>
    <source>
        <strain evidence="2">5307AH</strain>
    </source>
</reference>
<evidence type="ECO:0000313" key="3">
    <source>
        <dbReference type="Proteomes" id="UP001182556"/>
    </source>
</evidence>